<dbReference type="EMBL" id="JAGTPW010000018">
    <property type="protein sequence ID" value="MBR8644866.1"/>
    <property type="molecule type" value="Genomic_DNA"/>
</dbReference>
<proteinExistence type="predicted"/>
<evidence type="ECO:0000313" key="3">
    <source>
        <dbReference type="Proteomes" id="UP000680045"/>
    </source>
</evidence>
<evidence type="ECO:0000256" key="1">
    <source>
        <dbReference type="SAM" id="MobiDB-lite"/>
    </source>
</evidence>
<evidence type="ECO:0000313" key="2">
    <source>
        <dbReference type="EMBL" id="MBR8644866.1"/>
    </source>
</evidence>
<organism evidence="2 3">
    <name type="scientific">Peribacillus frigoritolerans</name>
    <dbReference type="NCBI Taxonomy" id="450367"/>
    <lineage>
        <taxon>Bacteria</taxon>
        <taxon>Bacillati</taxon>
        <taxon>Bacillota</taxon>
        <taxon>Bacilli</taxon>
        <taxon>Bacillales</taxon>
        <taxon>Bacillaceae</taxon>
        <taxon>Peribacillus</taxon>
    </lineage>
</organism>
<comment type="caution">
    <text evidence="2">The sequence shown here is derived from an EMBL/GenBank/DDBJ whole genome shotgun (WGS) entry which is preliminary data.</text>
</comment>
<feature type="region of interest" description="Disordered" evidence="1">
    <location>
        <begin position="24"/>
        <end position="46"/>
    </location>
</feature>
<sequence length="46" mass="5395">MILSDCVVIVDWSGCSRLLREKRVNRRHRRRKSAEEASDRPRKASA</sequence>
<gene>
    <name evidence="2" type="ORF">KEH51_12285</name>
</gene>
<reference evidence="2" key="1">
    <citation type="submission" date="2021-04" db="EMBL/GenBank/DDBJ databases">
        <title>Whole genome sequencing of Enterococci isolates from hospitalized patients.</title>
        <authorList>
            <person name="Ogoti B.M."/>
            <person name="Onyambu F.G."/>
        </authorList>
    </citation>
    <scope>NUCLEOTIDE SEQUENCE</scope>
    <source>
        <strain evidence="2">242</strain>
    </source>
</reference>
<name>A0A941J7N6_9BACI</name>
<accession>A0A941J7N6</accession>
<protein>
    <submittedName>
        <fullName evidence="2">Uncharacterized protein</fullName>
    </submittedName>
</protein>
<dbReference type="Proteomes" id="UP000680045">
    <property type="component" value="Unassembled WGS sequence"/>
</dbReference>
<dbReference type="AlphaFoldDB" id="A0A941J7N6"/>
<feature type="compositionally biased region" description="Basic and acidic residues" evidence="1">
    <location>
        <begin position="33"/>
        <end position="46"/>
    </location>
</feature>